<dbReference type="FunFam" id="2.160.10.10:FF:000002">
    <property type="entry name" value="Serine acetyltransferase"/>
    <property type="match status" value="1"/>
</dbReference>
<reference evidence="11 12" key="1">
    <citation type="submission" date="2018-10" db="EMBL/GenBank/DDBJ databases">
        <title>Xanthobacter tagetidis genome sequencing and assembly.</title>
        <authorList>
            <person name="Maclea K.S."/>
            <person name="Goen A.E."/>
            <person name="Fatima S.A."/>
        </authorList>
    </citation>
    <scope>NUCLEOTIDE SEQUENCE [LARGE SCALE GENOMIC DNA]</scope>
    <source>
        <strain evidence="11 12">ATCC 700314</strain>
    </source>
</reference>
<dbReference type="PANTHER" id="PTHR42811">
    <property type="entry name" value="SERINE ACETYLTRANSFERASE"/>
    <property type="match status" value="1"/>
</dbReference>
<evidence type="ECO:0000256" key="9">
    <source>
        <dbReference type="ARBA" id="ARBA00049486"/>
    </source>
</evidence>
<accession>A0A3L7A3F3</accession>
<dbReference type="NCBIfam" id="TIGR01172">
    <property type="entry name" value="cysE"/>
    <property type="match status" value="1"/>
</dbReference>
<dbReference type="InterPro" id="IPR053376">
    <property type="entry name" value="Serine_acetyltransferase"/>
</dbReference>
<dbReference type="InterPro" id="IPR045304">
    <property type="entry name" value="LbH_SAT"/>
</dbReference>
<dbReference type="InterPro" id="IPR010493">
    <property type="entry name" value="Ser_AcTrfase_N"/>
</dbReference>
<evidence type="ECO:0000256" key="2">
    <source>
        <dbReference type="ARBA" id="ARBA00007274"/>
    </source>
</evidence>
<keyword evidence="6 11" id="KW-0808">Transferase</keyword>
<dbReference type="Gene3D" id="1.10.3130.10">
    <property type="entry name" value="serine acetyltransferase, domain 1"/>
    <property type="match status" value="1"/>
</dbReference>
<sequence length="293" mass="31289">MTVLPAVSVAEPSGPRLTRTGTERWHEVVDPVWARLRNEADEARGREPLMASFLTGAILGQPSLEAVIGERIAARLDHPDIPGSAIRAAFFEATNDDKTIAQALRADIMAVVDRDPAATRTLEPVLYFKGFHAIQTHRLAHWLWTHGQQNFALYLQSRASAVYAVDIHPAVPMGRGIFFDHATGIVVGATSVIEDDVSILQGVTLGGTGKESGDRHPKIRRGVLIGAGAKVLGNIEVGRCARVAAGSVVLKPVPRNTTVAGIPAKVVGEAGCAEPARSMDQMFEDNIFAGADI</sequence>
<keyword evidence="5" id="KW-0028">Amino-acid biosynthesis</keyword>
<evidence type="ECO:0000256" key="7">
    <source>
        <dbReference type="ARBA" id="ARBA00022737"/>
    </source>
</evidence>
<dbReference type="RefSeq" id="WP_121624941.1">
    <property type="nucleotide sequence ID" value="NZ_JACIIW010000003.1"/>
</dbReference>
<dbReference type="InterPro" id="IPR011004">
    <property type="entry name" value="Trimer_LpxA-like_sf"/>
</dbReference>
<dbReference type="OrthoDB" id="9801456at2"/>
<comment type="caution">
    <text evidence="11">The sequence shown here is derived from an EMBL/GenBank/DDBJ whole genome shotgun (WGS) entry which is preliminary data.</text>
</comment>
<dbReference type="CDD" id="cd03354">
    <property type="entry name" value="LbH_SAT"/>
    <property type="match status" value="1"/>
</dbReference>
<evidence type="ECO:0000259" key="10">
    <source>
        <dbReference type="SMART" id="SM00971"/>
    </source>
</evidence>
<evidence type="ECO:0000256" key="5">
    <source>
        <dbReference type="ARBA" id="ARBA00022605"/>
    </source>
</evidence>
<dbReference type="GO" id="GO:0009001">
    <property type="term" value="F:serine O-acetyltransferase activity"/>
    <property type="evidence" value="ECO:0007669"/>
    <property type="project" value="UniProtKB-EC"/>
</dbReference>
<gene>
    <name evidence="11" type="primary">cysE</name>
    <name evidence="11" type="ORF">D9R14_19020</name>
</gene>
<evidence type="ECO:0000256" key="3">
    <source>
        <dbReference type="ARBA" id="ARBA00013266"/>
    </source>
</evidence>
<keyword evidence="8 11" id="KW-0012">Acyltransferase</keyword>
<dbReference type="Proteomes" id="UP000269692">
    <property type="component" value="Unassembled WGS sequence"/>
</dbReference>
<dbReference type="SUPFAM" id="SSF51161">
    <property type="entry name" value="Trimeric LpxA-like enzymes"/>
    <property type="match status" value="1"/>
</dbReference>
<dbReference type="InterPro" id="IPR005881">
    <property type="entry name" value="Ser_O-AcTrfase"/>
</dbReference>
<dbReference type="InterPro" id="IPR001451">
    <property type="entry name" value="Hexapep"/>
</dbReference>
<keyword evidence="7" id="KW-0677">Repeat</keyword>
<dbReference type="InterPro" id="IPR042122">
    <property type="entry name" value="Ser_AcTrfase_N_sf"/>
</dbReference>
<feature type="domain" description="Serine acetyltransferase N-terminal" evidence="10">
    <location>
        <begin position="32"/>
        <end position="136"/>
    </location>
</feature>
<proteinExistence type="inferred from homology"/>
<dbReference type="Gene3D" id="2.160.10.10">
    <property type="entry name" value="Hexapeptide repeat proteins"/>
    <property type="match status" value="1"/>
</dbReference>
<dbReference type="Pfam" id="PF00132">
    <property type="entry name" value="Hexapep"/>
    <property type="match status" value="1"/>
</dbReference>
<evidence type="ECO:0000256" key="1">
    <source>
        <dbReference type="ARBA" id="ARBA00004876"/>
    </source>
</evidence>
<dbReference type="PROSITE" id="PS00101">
    <property type="entry name" value="HEXAPEP_TRANSFERASES"/>
    <property type="match status" value="1"/>
</dbReference>
<keyword evidence="12" id="KW-1185">Reference proteome</keyword>
<dbReference type="UniPathway" id="UPA00136">
    <property type="reaction ID" value="UER00199"/>
</dbReference>
<evidence type="ECO:0000256" key="8">
    <source>
        <dbReference type="ARBA" id="ARBA00023315"/>
    </source>
</evidence>
<evidence type="ECO:0000313" key="11">
    <source>
        <dbReference type="EMBL" id="RLP74468.1"/>
    </source>
</evidence>
<organism evidence="11 12">
    <name type="scientific">Xanthobacter tagetidis</name>
    <dbReference type="NCBI Taxonomy" id="60216"/>
    <lineage>
        <taxon>Bacteria</taxon>
        <taxon>Pseudomonadati</taxon>
        <taxon>Pseudomonadota</taxon>
        <taxon>Alphaproteobacteria</taxon>
        <taxon>Hyphomicrobiales</taxon>
        <taxon>Xanthobacteraceae</taxon>
        <taxon>Xanthobacter</taxon>
    </lineage>
</organism>
<dbReference type="EMBL" id="RCTF01000019">
    <property type="protein sequence ID" value="RLP74468.1"/>
    <property type="molecule type" value="Genomic_DNA"/>
</dbReference>
<dbReference type="GO" id="GO:0006535">
    <property type="term" value="P:cysteine biosynthetic process from serine"/>
    <property type="evidence" value="ECO:0007669"/>
    <property type="project" value="InterPro"/>
</dbReference>
<dbReference type="NCBIfam" id="NF041874">
    <property type="entry name" value="EPS_EpsC"/>
    <property type="match status" value="1"/>
</dbReference>
<dbReference type="GO" id="GO:0005737">
    <property type="term" value="C:cytoplasm"/>
    <property type="evidence" value="ECO:0007669"/>
    <property type="project" value="InterPro"/>
</dbReference>
<evidence type="ECO:0000256" key="4">
    <source>
        <dbReference type="ARBA" id="ARBA00018522"/>
    </source>
</evidence>
<comment type="catalytic activity">
    <reaction evidence="9">
        <text>L-serine + acetyl-CoA = O-acetyl-L-serine + CoA</text>
        <dbReference type="Rhea" id="RHEA:24560"/>
        <dbReference type="ChEBI" id="CHEBI:33384"/>
        <dbReference type="ChEBI" id="CHEBI:57287"/>
        <dbReference type="ChEBI" id="CHEBI:57288"/>
        <dbReference type="ChEBI" id="CHEBI:58340"/>
        <dbReference type="EC" id="2.3.1.30"/>
    </reaction>
</comment>
<dbReference type="InterPro" id="IPR018357">
    <property type="entry name" value="Hexapep_transf_CS"/>
</dbReference>
<protein>
    <recommendedName>
        <fullName evidence="4">Serine acetyltransferase</fullName>
        <ecNumber evidence="3">2.3.1.30</ecNumber>
    </recommendedName>
</protein>
<dbReference type="AlphaFoldDB" id="A0A3L7A3F3"/>
<dbReference type="SMART" id="SM00971">
    <property type="entry name" value="SATase_N"/>
    <property type="match status" value="1"/>
</dbReference>
<comment type="similarity">
    <text evidence="2">Belongs to the transferase hexapeptide repeat family.</text>
</comment>
<comment type="pathway">
    <text evidence="1">Amino-acid biosynthesis; L-cysteine biosynthesis; L-cysteine from L-serine: step 1/2.</text>
</comment>
<name>A0A3L7A3F3_9HYPH</name>
<evidence type="ECO:0000256" key="6">
    <source>
        <dbReference type="ARBA" id="ARBA00022679"/>
    </source>
</evidence>
<evidence type="ECO:0000313" key="12">
    <source>
        <dbReference type="Proteomes" id="UP000269692"/>
    </source>
</evidence>
<dbReference type="Pfam" id="PF06426">
    <property type="entry name" value="SATase_N"/>
    <property type="match status" value="1"/>
</dbReference>
<dbReference type="EC" id="2.3.1.30" evidence="3"/>